<protein>
    <submittedName>
        <fullName evidence="6">RNA polymerase sigma factor</fullName>
    </submittedName>
</protein>
<dbReference type="GO" id="GO:0006352">
    <property type="term" value="P:DNA-templated transcription initiation"/>
    <property type="evidence" value="ECO:0007669"/>
    <property type="project" value="InterPro"/>
</dbReference>
<dbReference type="Pfam" id="PF04542">
    <property type="entry name" value="Sigma70_r2"/>
    <property type="match status" value="1"/>
</dbReference>
<dbReference type="InterPro" id="IPR014284">
    <property type="entry name" value="RNA_pol_sigma-70_dom"/>
</dbReference>
<dbReference type="InterPro" id="IPR036388">
    <property type="entry name" value="WH-like_DNA-bd_sf"/>
</dbReference>
<keyword evidence="3" id="KW-0731">Sigma factor</keyword>
<dbReference type="SUPFAM" id="SSF88946">
    <property type="entry name" value="Sigma2 domain of RNA polymerase sigma factors"/>
    <property type="match status" value="1"/>
</dbReference>
<keyword evidence="7" id="KW-1185">Reference proteome</keyword>
<dbReference type="InterPro" id="IPR007627">
    <property type="entry name" value="RNA_pol_sigma70_r2"/>
</dbReference>
<dbReference type="SUPFAM" id="SSF88659">
    <property type="entry name" value="Sigma3 and sigma4 domains of RNA polymerase sigma factors"/>
    <property type="match status" value="1"/>
</dbReference>
<feature type="domain" description="HTH luxR-type" evidence="5">
    <location>
        <begin position="134"/>
        <end position="161"/>
    </location>
</feature>
<evidence type="ECO:0000256" key="2">
    <source>
        <dbReference type="ARBA" id="ARBA00023015"/>
    </source>
</evidence>
<dbReference type="Pfam" id="PF08281">
    <property type="entry name" value="Sigma70_r4_2"/>
    <property type="match status" value="1"/>
</dbReference>
<evidence type="ECO:0000259" key="5">
    <source>
        <dbReference type="PROSITE" id="PS00622"/>
    </source>
</evidence>
<accession>A0A9W6K3P3</accession>
<comment type="caution">
    <text evidence="6">The sequence shown here is derived from an EMBL/GenBank/DDBJ whole genome shotgun (WGS) entry which is preliminary data.</text>
</comment>
<dbReference type="GO" id="GO:0003677">
    <property type="term" value="F:DNA binding"/>
    <property type="evidence" value="ECO:0007669"/>
    <property type="project" value="InterPro"/>
</dbReference>
<sequence>MSGADNSHGHYVGLLFSQHYDWLQGRLRGHLESRASAEELAAETFTQLLASPAMAPIREPRALLTTIARRLLYQRWRRRDLERAYLDSLNPDAADERSPQQAAEFRETLHRIDLLLDGLPAKVKATFLLAQVDGLTYPEIARTLGISQRSVSDYMTRALQRCLRVGSIPAAPNRP</sequence>
<dbReference type="AlphaFoldDB" id="A0A9W6K3P3"/>
<name>A0A9W6K3P3_9PSED</name>
<dbReference type="InterPro" id="IPR000792">
    <property type="entry name" value="Tscrpt_reg_LuxR_C"/>
</dbReference>
<dbReference type="InterPro" id="IPR039425">
    <property type="entry name" value="RNA_pol_sigma-70-like"/>
</dbReference>
<dbReference type="Gene3D" id="1.10.10.10">
    <property type="entry name" value="Winged helix-like DNA-binding domain superfamily/Winged helix DNA-binding domain"/>
    <property type="match status" value="1"/>
</dbReference>
<evidence type="ECO:0000313" key="6">
    <source>
        <dbReference type="EMBL" id="GLK88891.1"/>
    </source>
</evidence>
<evidence type="ECO:0000256" key="1">
    <source>
        <dbReference type="ARBA" id="ARBA00010641"/>
    </source>
</evidence>
<keyword evidence="2" id="KW-0805">Transcription regulation</keyword>
<comment type="similarity">
    <text evidence="1">Belongs to the sigma-70 factor family. ECF subfamily.</text>
</comment>
<dbReference type="InterPro" id="IPR013325">
    <property type="entry name" value="RNA_pol_sigma_r2"/>
</dbReference>
<dbReference type="Gene3D" id="1.10.1740.10">
    <property type="match status" value="1"/>
</dbReference>
<dbReference type="PROSITE" id="PS00622">
    <property type="entry name" value="HTH_LUXR_1"/>
    <property type="match status" value="1"/>
</dbReference>
<dbReference type="InterPro" id="IPR013249">
    <property type="entry name" value="RNA_pol_sigma70_r4_t2"/>
</dbReference>
<dbReference type="NCBIfam" id="TIGR02937">
    <property type="entry name" value="sigma70-ECF"/>
    <property type="match status" value="1"/>
</dbReference>
<dbReference type="GO" id="GO:0016987">
    <property type="term" value="F:sigma factor activity"/>
    <property type="evidence" value="ECO:0007669"/>
    <property type="project" value="UniProtKB-KW"/>
</dbReference>
<reference evidence="6" key="1">
    <citation type="journal article" date="2014" name="Int. J. Syst. Evol. Microbiol.">
        <title>Complete genome sequence of Corynebacterium casei LMG S-19264T (=DSM 44701T), isolated from a smear-ripened cheese.</title>
        <authorList>
            <consortium name="US DOE Joint Genome Institute (JGI-PGF)"/>
            <person name="Walter F."/>
            <person name="Albersmeier A."/>
            <person name="Kalinowski J."/>
            <person name="Ruckert C."/>
        </authorList>
    </citation>
    <scope>NUCLEOTIDE SEQUENCE</scope>
    <source>
        <strain evidence="6">VKM B-2935</strain>
    </source>
</reference>
<evidence type="ECO:0000256" key="4">
    <source>
        <dbReference type="ARBA" id="ARBA00023163"/>
    </source>
</evidence>
<proteinExistence type="inferred from homology"/>
<gene>
    <name evidence="6" type="ORF">GCM10017655_19530</name>
</gene>
<dbReference type="InterPro" id="IPR013324">
    <property type="entry name" value="RNA_pol_sigma_r3/r4-like"/>
</dbReference>
<organism evidence="6 7">
    <name type="scientific">Pseudomonas turukhanskensis</name>
    <dbReference type="NCBI Taxonomy" id="1806536"/>
    <lineage>
        <taxon>Bacteria</taxon>
        <taxon>Pseudomonadati</taxon>
        <taxon>Pseudomonadota</taxon>
        <taxon>Gammaproteobacteria</taxon>
        <taxon>Pseudomonadales</taxon>
        <taxon>Pseudomonadaceae</taxon>
        <taxon>Pseudomonas</taxon>
    </lineage>
</organism>
<dbReference type="PANTHER" id="PTHR43133:SF63">
    <property type="entry name" value="RNA POLYMERASE SIGMA FACTOR FECI-RELATED"/>
    <property type="match status" value="1"/>
</dbReference>
<dbReference type="RefSeq" id="WP_271195096.1">
    <property type="nucleotide sequence ID" value="NZ_BSFN01000004.1"/>
</dbReference>
<dbReference type="EMBL" id="BSFN01000004">
    <property type="protein sequence ID" value="GLK88891.1"/>
    <property type="molecule type" value="Genomic_DNA"/>
</dbReference>
<evidence type="ECO:0000256" key="3">
    <source>
        <dbReference type="ARBA" id="ARBA00023082"/>
    </source>
</evidence>
<reference evidence="6" key="2">
    <citation type="submission" date="2023-01" db="EMBL/GenBank/DDBJ databases">
        <authorList>
            <person name="Sun Q."/>
            <person name="Evtushenko L."/>
        </authorList>
    </citation>
    <scope>NUCLEOTIDE SEQUENCE</scope>
    <source>
        <strain evidence="6">VKM B-2935</strain>
    </source>
</reference>
<keyword evidence="4" id="KW-0804">Transcription</keyword>
<evidence type="ECO:0000313" key="7">
    <source>
        <dbReference type="Proteomes" id="UP001143328"/>
    </source>
</evidence>
<dbReference type="Proteomes" id="UP001143328">
    <property type="component" value="Unassembled WGS sequence"/>
</dbReference>
<dbReference type="PANTHER" id="PTHR43133">
    <property type="entry name" value="RNA POLYMERASE ECF-TYPE SIGMA FACTO"/>
    <property type="match status" value="1"/>
</dbReference>